<organism evidence="1 2">
    <name type="scientific">Paenibacillus azoreducens</name>
    <dbReference type="NCBI Taxonomy" id="116718"/>
    <lineage>
        <taxon>Bacteria</taxon>
        <taxon>Bacillati</taxon>
        <taxon>Bacillota</taxon>
        <taxon>Bacilli</taxon>
        <taxon>Bacillales</taxon>
        <taxon>Paenibacillaceae</taxon>
        <taxon>Paenibacillus</taxon>
    </lineage>
</organism>
<sequence length="411" mass="44692">MMIETLNSSHDKGQPLKEYYADLHIHIGQTTSGQAVKISGSKDLTFANIAKEAAGRKGMDLIGIIDCHSPEVQKDIMDCLHSGEMTELQGGGISYRGTTILLGSEIEIFEEGRGAAHLLAYFPNLPVMQHFTAWMAKHMKNVNLSSQRIYVPARKLQEEIYARGGVMIPAHVFTPHKGIYGNVAPRMSEVLDPAMISGVELGLSADSEMAGLLSELDGFTFVTNSDAHSLGKIGREYNRIRMAEPNFDEWVLALNKAKGRGVTANFGLNPRLGKYHRTYCLGCGHIQSGEEAVTGACPHCGSVKKVQGVLDRILDIADREESWNPADRPPYHYQIPLEFIPGLGKATMQKLLEHFGTEMSILHRASESELAEVVGSGLAERIVKARNGLLALTSGGGGTYGKVADSSTDKT</sequence>
<dbReference type="EMBL" id="BORT01000009">
    <property type="protein sequence ID" value="GIO47649.1"/>
    <property type="molecule type" value="Genomic_DNA"/>
</dbReference>
<dbReference type="AlphaFoldDB" id="A0A920CS02"/>
<comment type="caution">
    <text evidence="1">The sequence shown here is derived from an EMBL/GenBank/DDBJ whole genome shotgun (WGS) entry which is preliminary data.</text>
</comment>
<dbReference type="PANTHER" id="PTHR40084:SF1">
    <property type="entry name" value="PHOSPHOTRANSFERASE"/>
    <property type="match status" value="1"/>
</dbReference>
<dbReference type="SUPFAM" id="SSF89550">
    <property type="entry name" value="PHP domain-like"/>
    <property type="match status" value="1"/>
</dbReference>
<evidence type="ECO:0000313" key="2">
    <source>
        <dbReference type="Proteomes" id="UP000682811"/>
    </source>
</evidence>
<reference evidence="1 2" key="1">
    <citation type="submission" date="2021-03" db="EMBL/GenBank/DDBJ databases">
        <title>Antimicrobial resistance genes in bacteria isolated from Japanese honey, and their potential for conferring macrolide and lincosamide resistance in the American foulbrood pathogen Paenibacillus larvae.</title>
        <authorList>
            <person name="Okamoto M."/>
            <person name="Kumagai M."/>
            <person name="Kanamori H."/>
            <person name="Takamatsu D."/>
        </authorList>
    </citation>
    <scope>NUCLEOTIDE SEQUENCE [LARGE SCALE GENOMIC DNA]</scope>
    <source>
        <strain evidence="1 2">J34TS1</strain>
    </source>
</reference>
<protein>
    <recommendedName>
        <fullName evidence="3">TIGR00375 family protein</fullName>
    </recommendedName>
</protein>
<dbReference type="Proteomes" id="UP000682811">
    <property type="component" value="Unassembled WGS sequence"/>
</dbReference>
<dbReference type="Gene3D" id="3.20.20.140">
    <property type="entry name" value="Metal-dependent hydrolases"/>
    <property type="match status" value="1"/>
</dbReference>
<dbReference type="InterPro" id="IPR010994">
    <property type="entry name" value="RuvA_2-like"/>
</dbReference>
<dbReference type="SUPFAM" id="SSF47781">
    <property type="entry name" value="RuvA domain 2-like"/>
    <property type="match status" value="1"/>
</dbReference>
<dbReference type="InterPro" id="IPR016195">
    <property type="entry name" value="Pol/histidinol_Pase-like"/>
</dbReference>
<proteinExistence type="predicted"/>
<dbReference type="PANTHER" id="PTHR40084">
    <property type="entry name" value="PHOSPHOHYDROLASE, PHP FAMILY"/>
    <property type="match status" value="1"/>
</dbReference>
<evidence type="ECO:0000313" key="1">
    <source>
        <dbReference type="EMBL" id="GIO47649.1"/>
    </source>
</evidence>
<gene>
    <name evidence="1" type="primary">yqxK</name>
    <name evidence="1" type="ORF">J34TS1_24140</name>
</gene>
<evidence type="ECO:0008006" key="3">
    <source>
        <dbReference type="Google" id="ProtNLM"/>
    </source>
</evidence>
<name>A0A920CS02_9BACL</name>
<accession>A0A920CS02</accession>
<keyword evidence="2" id="KW-1185">Reference proteome</keyword>
<dbReference type="Gene3D" id="1.10.150.20">
    <property type="entry name" value="5' to 3' exonuclease, C-terminal subdomain"/>
    <property type="match status" value="1"/>
</dbReference>
<dbReference type="CDD" id="cd19067">
    <property type="entry name" value="PfuEndoQ-like"/>
    <property type="match status" value="1"/>
</dbReference>